<sequence>MDDVLQIPVIDISEANPKAPQQLLDAARSYGFVFVANNLAGISPGLVDEVFQLSKDFFALPTEEKEAVSISSNKAGKNHGWLSQGVEKLDPATQKRPDVKEAFNLGLPTPHNSTTYSQPIPPLLQAHISTLSTFQSACHTLCQRLLTHFATALSIPPDWFTSRHDISLGGGDATGSIFRLLYYPQQTSHNDEVDIRAGAHSDYGSITCLFQVPGQPGLEIKTPRGEWAAVPVDPSSGSGASGSEGGKASLPILVNVGDLLEDWTGGLLKSTVHRVVFPNEKAGDRYSIAYFCHPLDEALLEPVPSALVEEHARREGRRNGKEGFTAQDHLMERLAATYSVK</sequence>
<dbReference type="Proteomes" id="UP001056384">
    <property type="component" value="Chromosome 2"/>
</dbReference>
<dbReference type="InterPro" id="IPR027443">
    <property type="entry name" value="IPNS-like_sf"/>
</dbReference>
<dbReference type="InterPro" id="IPR044861">
    <property type="entry name" value="IPNS-like_FE2OG_OXY"/>
</dbReference>
<dbReference type="PROSITE" id="PS51471">
    <property type="entry name" value="FE2OG_OXY"/>
    <property type="match status" value="1"/>
</dbReference>
<evidence type="ECO:0000313" key="4">
    <source>
        <dbReference type="EMBL" id="USW50146.1"/>
    </source>
</evidence>
<gene>
    <name evidence="4" type="ORF">Slin15195_G034650</name>
</gene>
<dbReference type="Pfam" id="PF03171">
    <property type="entry name" value="2OG-FeII_Oxy"/>
    <property type="match status" value="1"/>
</dbReference>
<dbReference type="InterPro" id="IPR050231">
    <property type="entry name" value="Iron_ascorbate_oxido_reductase"/>
</dbReference>
<dbReference type="AlphaFoldDB" id="A0A9Q9EFU5"/>
<dbReference type="GO" id="GO:0051213">
    <property type="term" value="F:dioxygenase activity"/>
    <property type="evidence" value="ECO:0007669"/>
    <property type="project" value="UniProtKB-KW"/>
</dbReference>
<name>A0A9Q9EFU5_9PEZI</name>
<accession>A0A9Q9EFU5</accession>
<dbReference type="Pfam" id="PF14226">
    <property type="entry name" value="DIOX_N"/>
    <property type="match status" value="1"/>
</dbReference>
<organism evidence="4 5">
    <name type="scientific">Septoria linicola</name>
    <dbReference type="NCBI Taxonomy" id="215465"/>
    <lineage>
        <taxon>Eukaryota</taxon>
        <taxon>Fungi</taxon>
        <taxon>Dikarya</taxon>
        <taxon>Ascomycota</taxon>
        <taxon>Pezizomycotina</taxon>
        <taxon>Dothideomycetes</taxon>
        <taxon>Dothideomycetidae</taxon>
        <taxon>Mycosphaerellales</taxon>
        <taxon>Mycosphaerellaceae</taxon>
        <taxon>Septoria</taxon>
    </lineage>
</organism>
<keyword evidence="2" id="KW-0560">Oxidoreductase</keyword>
<dbReference type="InterPro" id="IPR005123">
    <property type="entry name" value="Oxoglu/Fe-dep_dioxygenase_dom"/>
</dbReference>
<evidence type="ECO:0000313" key="5">
    <source>
        <dbReference type="Proteomes" id="UP001056384"/>
    </source>
</evidence>
<dbReference type="GO" id="GO:0046872">
    <property type="term" value="F:metal ion binding"/>
    <property type="evidence" value="ECO:0007669"/>
    <property type="project" value="UniProtKB-KW"/>
</dbReference>
<keyword evidence="2" id="KW-0408">Iron</keyword>
<dbReference type="GO" id="GO:0044283">
    <property type="term" value="P:small molecule biosynthetic process"/>
    <property type="evidence" value="ECO:0007669"/>
    <property type="project" value="UniProtKB-ARBA"/>
</dbReference>
<reference evidence="4" key="1">
    <citation type="submission" date="2022-06" db="EMBL/GenBank/DDBJ databases">
        <title>Complete genome sequences of two strains of the flax pathogen Septoria linicola.</title>
        <authorList>
            <person name="Lapalu N."/>
            <person name="Simon A."/>
            <person name="Demenou B."/>
            <person name="Paumier D."/>
            <person name="Guillot M.-P."/>
            <person name="Gout L."/>
            <person name="Valade R."/>
        </authorList>
    </citation>
    <scope>NUCLEOTIDE SEQUENCE</scope>
    <source>
        <strain evidence="4">SE15195</strain>
    </source>
</reference>
<keyword evidence="5" id="KW-1185">Reference proteome</keyword>
<protein>
    <submittedName>
        <fullName evidence="4">Oxoglutarate/iron-dependent dioxygenase, non-hem dioxygenase domain-containing protein</fullName>
    </submittedName>
</protein>
<evidence type="ECO:0000256" key="2">
    <source>
        <dbReference type="RuleBase" id="RU003682"/>
    </source>
</evidence>
<dbReference type="EMBL" id="CP099419">
    <property type="protein sequence ID" value="USW50146.1"/>
    <property type="molecule type" value="Genomic_DNA"/>
</dbReference>
<keyword evidence="4" id="KW-0223">Dioxygenase</keyword>
<dbReference type="InterPro" id="IPR026992">
    <property type="entry name" value="DIOX_N"/>
</dbReference>
<dbReference type="SUPFAM" id="SSF51197">
    <property type="entry name" value="Clavaminate synthase-like"/>
    <property type="match status" value="1"/>
</dbReference>
<dbReference type="Gene3D" id="2.60.120.330">
    <property type="entry name" value="B-lactam Antibiotic, Isopenicillin N Synthase, Chain"/>
    <property type="match status" value="1"/>
</dbReference>
<feature type="domain" description="Fe2OG dioxygenase" evidence="3">
    <location>
        <begin position="172"/>
        <end position="294"/>
    </location>
</feature>
<comment type="similarity">
    <text evidence="1 2">Belongs to the iron/ascorbate-dependent oxidoreductase family.</text>
</comment>
<evidence type="ECO:0000256" key="1">
    <source>
        <dbReference type="ARBA" id="ARBA00008056"/>
    </source>
</evidence>
<proteinExistence type="inferred from homology"/>
<evidence type="ECO:0000259" key="3">
    <source>
        <dbReference type="PROSITE" id="PS51471"/>
    </source>
</evidence>
<dbReference type="PANTHER" id="PTHR47990">
    <property type="entry name" value="2-OXOGLUTARATE (2OG) AND FE(II)-DEPENDENT OXYGENASE SUPERFAMILY PROTEIN-RELATED"/>
    <property type="match status" value="1"/>
</dbReference>
<keyword evidence="2" id="KW-0479">Metal-binding</keyword>